<evidence type="ECO:0000256" key="1">
    <source>
        <dbReference type="ARBA" id="ARBA00001970"/>
    </source>
</evidence>
<sequence length="173" mass="19392">MHNPGKYNLSLRILHWVLAFAIVGALISGFVMTSYLVPPLKFVVYGKHKAIGMTIGALMLIRLVIRMFFGAPKSQFSRLETILLHVVHSLLYVLTIGAAFSGYLMSCSGGKAVSWFGIFEFPLLFPQNPDIAKTAHDAHQVIIYLLACLIALHILATLKHLIIDRENIFRRIF</sequence>
<dbReference type="GO" id="GO:0005886">
    <property type="term" value="C:plasma membrane"/>
    <property type="evidence" value="ECO:0007669"/>
    <property type="project" value="UniProtKB-SubCell"/>
</dbReference>
<dbReference type="InterPro" id="IPR016174">
    <property type="entry name" value="Di-haem_cyt_TM"/>
</dbReference>
<keyword evidence="7" id="KW-0479">Metal-binding</keyword>
<dbReference type="PANTHER" id="PTHR30529">
    <property type="entry name" value="CYTOCHROME B561"/>
    <property type="match status" value="1"/>
</dbReference>
<evidence type="ECO:0000256" key="7">
    <source>
        <dbReference type="ARBA" id="ARBA00022723"/>
    </source>
</evidence>
<evidence type="ECO:0000256" key="12">
    <source>
        <dbReference type="ARBA" id="ARBA00037975"/>
    </source>
</evidence>
<feature type="transmembrane region" description="Helical" evidence="13">
    <location>
        <begin position="12"/>
        <end position="38"/>
    </location>
</feature>
<evidence type="ECO:0000256" key="8">
    <source>
        <dbReference type="ARBA" id="ARBA00022982"/>
    </source>
</evidence>
<dbReference type="GO" id="GO:0046872">
    <property type="term" value="F:metal ion binding"/>
    <property type="evidence" value="ECO:0007669"/>
    <property type="project" value="UniProtKB-KW"/>
</dbReference>
<keyword evidence="8" id="KW-0249">Electron transport</keyword>
<dbReference type="GO" id="GO:0009055">
    <property type="term" value="F:electron transfer activity"/>
    <property type="evidence" value="ECO:0007669"/>
    <property type="project" value="InterPro"/>
</dbReference>
<dbReference type="RefSeq" id="WP_160095973.1">
    <property type="nucleotide sequence ID" value="NZ_CP047224.1"/>
</dbReference>
<dbReference type="InterPro" id="IPR011577">
    <property type="entry name" value="Cyt_b561_bac/Ni-Hgenase"/>
</dbReference>
<proteinExistence type="inferred from homology"/>
<name>A0A6P1GAI4_9RICK</name>
<feature type="transmembrane region" description="Helical" evidence="13">
    <location>
        <begin position="50"/>
        <end position="69"/>
    </location>
</feature>
<evidence type="ECO:0000256" key="6">
    <source>
        <dbReference type="ARBA" id="ARBA00022692"/>
    </source>
</evidence>
<feature type="domain" description="Cytochrome b561 bacterial/Ni-hydrogenase" evidence="14">
    <location>
        <begin position="7"/>
        <end position="173"/>
    </location>
</feature>
<comment type="subcellular location">
    <subcellularLocation>
        <location evidence="2">Cell membrane</location>
        <topology evidence="2">Multi-pass membrane protein</topology>
    </subcellularLocation>
</comment>
<protein>
    <submittedName>
        <fullName evidence="15">Cytochrome b</fullName>
    </submittedName>
</protein>
<evidence type="ECO:0000256" key="13">
    <source>
        <dbReference type="SAM" id="Phobius"/>
    </source>
</evidence>
<evidence type="ECO:0000256" key="9">
    <source>
        <dbReference type="ARBA" id="ARBA00022989"/>
    </source>
</evidence>
<evidence type="ECO:0000256" key="2">
    <source>
        <dbReference type="ARBA" id="ARBA00004651"/>
    </source>
</evidence>
<evidence type="ECO:0000256" key="10">
    <source>
        <dbReference type="ARBA" id="ARBA00023004"/>
    </source>
</evidence>
<dbReference type="SUPFAM" id="SSF81342">
    <property type="entry name" value="Transmembrane di-heme cytochromes"/>
    <property type="match status" value="1"/>
</dbReference>
<keyword evidence="4" id="KW-1003">Cell membrane</keyword>
<organism evidence="15 16">
    <name type="scientific">Neorickettsia findlayensis</name>
    <dbReference type="NCBI Taxonomy" id="2686014"/>
    <lineage>
        <taxon>Bacteria</taxon>
        <taxon>Pseudomonadati</taxon>
        <taxon>Pseudomonadota</taxon>
        <taxon>Alphaproteobacteria</taxon>
        <taxon>Rickettsiales</taxon>
        <taxon>Anaplasmataceae</taxon>
        <taxon>Neorickettsia</taxon>
    </lineage>
</organism>
<dbReference type="GO" id="GO:0022904">
    <property type="term" value="P:respiratory electron transport chain"/>
    <property type="evidence" value="ECO:0007669"/>
    <property type="project" value="InterPro"/>
</dbReference>
<evidence type="ECO:0000256" key="4">
    <source>
        <dbReference type="ARBA" id="ARBA00022475"/>
    </source>
</evidence>
<keyword evidence="5" id="KW-0349">Heme</keyword>
<evidence type="ECO:0000313" key="16">
    <source>
        <dbReference type="Proteomes" id="UP000464912"/>
    </source>
</evidence>
<evidence type="ECO:0000256" key="3">
    <source>
        <dbReference type="ARBA" id="ARBA00022448"/>
    </source>
</evidence>
<dbReference type="EMBL" id="CP047224">
    <property type="protein sequence ID" value="QHD65509.1"/>
    <property type="molecule type" value="Genomic_DNA"/>
</dbReference>
<evidence type="ECO:0000313" key="15">
    <source>
        <dbReference type="EMBL" id="QHD65509.1"/>
    </source>
</evidence>
<evidence type="ECO:0000259" key="14">
    <source>
        <dbReference type="Pfam" id="PF01292"/>
    </source>
</evidence>
<reference evidence="15 16" key="2">
    <citation type="journal article" date="2020" name="MBio">
        <title>Isolation and Molecular Analysis of a Novel Neorickettsia Species That Causes Potomac Horse Fever.</title>
        <authorList>
            <person name="Teymournejad O."/>
            <person name="Lin M."/>
            <person name="Bekebrede H."/>
            <person name="Kamr A."/>
            <person name="Toribio R.E."/>
            <person name="Arroyo L.G."/>
            <person name="Baird J.D."/>
            <person name="Rikihisa Y."/>
        </authorList>
    </citation>
    <scope>NUCLEOTIDE SEQUENCE [LARGE SCALE GENOMIC DNA]</scope>
    <source>
        <strain evidence="15 16">Fin17</strain>
    </source>
</reference>
<dbReference type="GO" id="GO:0020037">
    <property type="term" value="F:heme binding"/>
    <property type="evidence" value="ECO:0007669"/>
    <property type="project" value="TreeGrafter"/>
</dbReference>
<keyword evidence="9 13" id="KW-1133">Transmembrane helix</keyword>
<feature type="transmembrane region" description="Helical" evidence="13">
    <location>
        <begin position="141"/>
        <end position="162"/>
    </location>
</feature>
<reference evidence="15 16" key="1">
    <citation type="journal article" date="2020" name="MBio">
        <title>Erratum for Teymournejad et al., 'Isolation and Molecular Analysis of a Novel Neorickettsia Species That Causes Potomac Horse Fever'.</title>
        <authorList>
            <person name="Teymournejad O."/>
            <person name="Lin M."/>
            <person name="Bekebrede H."/>
            <person name="Kamr A."/>
            <person name="Toribio R.E."/>
            <person name="Arroyo L.G."/>
            <person name="Baird J.D."/>
            <person name="Rikihisa Y."/>
        </authorList>
    </citation>
    <scope>NUCLEOTIDE SEQUENCE [LARGE SCALE GENOMIC DNA]</scope>
    <source>
        <strain evidence="15 16">Fin17</strain>
    </source>
</reference>
<keyword evidence="16" id="KW-1185">Reference proteome</keyword>
<dbReference type="InterPro" id="IPR052168">
    <property type="entry name" value="Cytochrome_b561_oxidase"/>
</dbReference>
<dbReference type="KEGG" id="nef:GP480_03785"/>
<dbReference type="AlphaFoldDB" id="A0A6P1GAI4"/>
<dbReference type="PANTHER" id="PTHR30529:SF1">
    <property type="entry name" value="CYTOCHROME B561 HOMOLOG 2"/>
    <property type="match status" value="1"/>
</dbReference>
<dbReference type="Gene3D" id="1.20.950.20">
    <property type="entry name" value="Transmembrane di-heme cytochromes, Chain C"/>
    <property type="match status" value="1"/>
</dbReference>
<feature type="transmembrane region" description="Helical" evidence="13">
    <location>
        <begin position="81"/>
        <end position="105"/>
    </location>
</feature>
<keyword evidence="3" id="KW-0813">Transport</keyword>
<comment type="similarity">
    <text evidence="12">Belongs to the cytochrome b561 family.</text>
</comment>
<keyword evidence="10" id="KW-0408">Iron</keyword>
<dbReference type="Pfam" id="PF01292">
    <property type="entry name" value="Ni_hydr_CYTB"/>
    <property type="match status" value="1"/>
</dbReference>
<dbReference type="Proteomes" id="UP000464912">
    <property type="component" value="Chromosome"/>
</dbReference>
<gene>
    <name evidence="15" type="ORF">GP480_03785</name>
</gene>
<keyword evidence="11 13" id="KW-0472">Membrane</keyword>
<evidence type="ECO:0000256" key="11">
    <source>
        <dbReference type="ARBA" id="ARBA00023136"/>
    </source>
</evidence>
<accession>A0A6P1GAI4</accession>
<comment type="cofactor">
    <cofactor evidence="1">
        <name>heme b</name>
        <dbReference type="ChEBI" id="CHEBI:60344"/>
    </cofactor>
</comment>
<keyword evidence="6 13" id="KW-0812">Transmembrane</keyword>
<evidence type="ECO:0000256" key="5">
    <source>
        <dbReference type="ARBA" id="ARBA00022617"/>
    </source>
</evidence>